<organism evidence="1 2">
    <name type="scientific">Pleurodeles waltl</name>
    <name type="common">Iberian ribbed newt</name>
    <dbReference type="NCBI Taxonomy" id="8319"/>
    <lineage>
        <taxon>Eukaryota</taxon>
        <taxon>Metazoa</taxon>
        <taxon>Chordata</taxon>
        <taxon>Craniata</taxon>
        <taxon>Vertebrata</taxon>
        <taxon>Euteleostomi</taxon>
        <taxon>Amphibia</taxon>
        <taxon>Batrachia</taxon>
        <taxon>Caudata</taxon>
        <taxon>Salamandroidea</taxon>
        <taxon>Salamandridae</taxon>
        <taxon>Pleurodelinae</taxon>
        <taxon>Pleurodeles</taxon>
    </lineage>
</organism>
<dbReference type="Proteomes" id="UP001066276">
    <property type="component" value="Unassembled WGS sequence"/>
</dbReference>
<name>A0AAV7KL72_PLEWA</name>
<accession>A0AAV7KL72</accession>
<dbReference type="EMBL" id="JANPWB010000034">
    <property type="protein sequence ID" value="KAJ1079666.1"/>
    <property type="molecule type" value="Genomic_DNA"/>
</dbReference>
<protein>
    <submittedName>
        <fullName evidence="1">Uncharacterized protein</fullName>
    </submittedName>
</protein>
<reference evidence="1 2" key="1">
    <citation type="journal article" date="2022" name="bioRxiv">
        <title>Sequencing and chromosome-scale assembly of the giantPleurodeles waltlgenome.</title>
        <authorList>
            <person name="Brown T."/>
            <person name="Elewa A."/>
            <person name="Iarovenko S."/>
            <person name="Subramanian E."/>
            <person name="Araus A.J."/>
            <person name="Petzold A."/>
            <person name="Susuki M."/>
            <person name="Suzuki K.-i.T."/>
            <person name="Hayashi T."/>
            <person name="Toyoda A."/>
            <person name="Oliveira C."/>
            <person name="Osipova E."/>
            <person name="Leigh N.D."/>
            <person name="Simon A."/>
            <person name="Yun M.H."/>
        </authorList>
    </citation>
    <scope>NUCLEOTIDE SEQUENCE [LARGE SCALE GENOMIC DNA]</scope>
    <source>
        <strain evidence="1">20211129_DDA</strain>
        <tissue evidence="1">Liver</tissue>
    </source>
</reference>
<gene>
    <name evidence="1" type="ORF">NDU88_000081</name>
</gene>
<sequence length="198" mass="22390">MAQSSQKTGYVLIQDGAVVTEDGVRPCPRWRSPHRRRGTSLSKMAQSSQKTEYVLFQDGAVFTLDGTKYVLIQDGAVFTLDGVRPFPRRPPRTYRYGLPLMQMSPLERERVITKMAYDLTGDGCDPVGKWLLRLPVQTPEDFEDVLPARQRRVNVFLRCFYVVNAVLMSSLPHDAGSDVMLQKRARLTEGPARWACAP</sequence>
<proteinExistence type="predicted"/>
<dbReference type="AlphaFoldDB" id="A0AAV7KL72"/>
<evidence type="ECO:0000313" key="1">
    <source>
        <dbReference type="EMBL" id="KAJ1079666.1"/>
    </source>
</evidence>
<evidence type="ECO:0000313" key="2">
    <source>
        <dbReference type="Proteomes" id="UP001066276"/>
    </source>
</evidence>
<comment type="caution">
    <text evidence="1">The sequence shown here is derived from an EMBL/GenBank/DDBJ whole genome shotgun (WGS) entry which is preliminary data.</text>
</comment>
<keyword evidence="2" id="KW-1185">Reference proteome</keyword>